<feature type="domain" description="Metaxin glutathione S-transferase" evidence="9">
    <location>
        <begin position="228"/>
        <end position="264"/>
    </location>
</feature>
<dbReference type="GO" id="GO:0001401">
    <property type="term" value="C:SAM complex"/>
    <property type="evidence" value="ECO:0007669"/>
    <property type="project" value="InterPro"/>
</dbReference>
<evidence type="ECO:0008006" key="12">
    <source>
        <dbReference type="Google" id="ProtNLM"/>
    </source>
</evidence>
<keyword evidence="6 7" id="KW-0472">Membrane</keyword>
<dbReference type="InterPro" id="IPR033468">
    <property type="entry name" value="Metaxin_GST"/>
</dbReference>
<accession>A0AAW0RDP2</accession>
<dbReference type="EMBL" id="JAQQWP010000001">
    <property type="protein sequence ID" value="KAK8132908.1"/>
    <property type="molecule type" value="Genomic_DNA"/>
</dbReference>
<dbReference type="AlphaFoldDB" id="A0AAW0RDP2"/>
<dbReference type="GO" id="GO:0015031">
    <property type="term" value="P:protein transport"/>
    <property type="evidence" value="ECO:0007669"/>
    <property type="project" value="UniProtKB-KW"/>
</dbReference>
<keyword evidence="3" id="KW-1000">Mitochondrion outer membrane</keyword>
<proteinExistence type="predicted"/>
<dbReference type="CDD" id="cd03078">
    <property type="entry name" value="GST_N_Metaxin1_like"/>
    <property type="match status" value="1"/>
</dbReference>
<keyword evidence="5" id="KW-0496">Mitochondrion</keyword>
<keyword evidence="7" id="KW-0812">Transmembrane</keyword>
<keyword evidence="7" id="KW-1133">Transmembrane helix</keyword>
<gene>
    <name evidence="10" type="ORF">PG999_001081</name>
</gene>
<keyword evidence="11" id="KW-1185">Reference proteome</keyword>
<name>A0AAW0RDP2_9PEZI</name>
<dbReference type="Pfam" id="PF17171">
    <property type="entry name" value="GST_C_6"/>
    <property type="match status" value="1"/>
</dbReference>
<dbReference type="InterPro" id="IPR050931">
    <property type="entry name" value="Mito_Protein_Transport_Metaxin"/>
</dbReference>
<evidence type="ECO:0000256" key="7">
    <source>
        <dbReference type="SAM" id="Phobius"/>
    </source>
</evidence>
<evidence type="ECO:0000256" key="5">
    <source>
        <dbReference type="ARBA" id="ARBA00023128"/>
    </source>
</evidence>
<evidence type="ECO:0000313" key="11">
    <source>
        <dbReference type="Proteomes" id="UP001392437"/>
    </source>
</evidence>
<dbReference type="InterPro" id="IPR019564">
    <property type="entry name" value="Sam37/metaxin_N"/>
</dbReference>
<feature type="transmembrane region" description="Helical" evidence="7">
    <location>
        <begin position="356"/>
        <end position="379"/>
    </location>
</feature>
<dbReference type="Pfam" id="PF10568">
    <property type="entry name" value="Tom37"/>
    <property type="match status" value="1"/>
</dbReference>
<sequence>MGLLLGFIEITTSVWIQPLASGKPSRLMELHVWGEAFGLPSIDPECLAAISYLGYVVPQNEWSLIASNDVSVSPDYVLPALHHNGAWISGYLNIVRYLASDISPTPADGDLTEAQRADALAYASYLSSRGSALLSFLLYVSPSAWTELTRPAYSSLLRFPLTWTVPLKLRSAAIAKTEHLGLDHLAADIDPEDGSSESKTTAPVTATGFLRLPARPSIAEPARRFFLTLAELRGNKTYFFGDEKPTALDFLAFGYLRLLRVRTPHPFVERCMTRNHAGSRLIKFLDTMQKGVIQWKEDKIQDTLPWTTPVAQSVVAVTSRFVSNATEHVPGVGDSWKSWRGDGVKEPGSMRDPAQVLFAVGAAVAGLAAVGSAVVFKALSPFGNATHRWEAPKGGLYQFGDIGAIFNGLPGFDAPAAAPPVPSPMERDTVYQGEKVEVAVDVEP</sequence>
<dbReference type="PANTHER" id="PTHR12289">
    <property type="entry name" value="METAXIN RELATED"/>
    <property type="match status" value="1"/>
</dbReference>
<comment type="subcellular location">
    <subcellularLocation>
        <location evidence="1">Mitochondrion outer membrane</location>
    </subcellularLocation>
</comment>
<evidence type="ECO:0000259" key="8">
    <source>
        <dbReference type="Pfam" id="PF10568"/>
    </source>
</evidence>
<protein>
    <recommendedName>
        <fullName evidence="12">Mitochondrial outer membrane transport complex Sam37/metaxin N-terminal domain-containing protein</fullName>
    </recommendedName>
</protein>
<feature type="domain" description="Mitochondrial outer membrane transport complex Sam37/metaxin N-terminal" evidence="8">
    <location>
        <begin position="46"/>
        <end position="170"/>
    </location>
</feature>
<evidence type="ECO:0000259" key="9">
    <source>
        <dbReference type="Pfam" id="PF17171"/>
    </source>
</evidence>
<evidence type="ECO:0000313" key="10">
    <source>
        <dbReference type="EMBL" id="KAK8132908.1"/>
    </source>
</evidence>
<dbReference type="PANTHER" id="PTHR12289:SF41">
    <property type="entry name" value="FAILED AXON CONNECTIONS-RELATED"/>
    <property type="match status" value="1"/>
</dbReference>
<evidence type="ECO:0000256" key="4">
    <source>
        <dbReference type="ARBA" id="ARBA00022927"/>
    </source>
</evidence>
<keyword evidence="4" id="KW-0653">Protein transport</keyword>
<reference evidence="10 11" key="1">
    <citation type="submission" date="2023-01" db="EMBL/GenBank/DDBJ databases">
        <title>Analysis of 21 Apiospora genomes using comparative genomics revels a genus with tremendous synthesis potential of carbohydrate active enzymes and secondary metabolites.</title>
        <authorList>
            <person name="Sorensen T."/>
        </authorList>
    </citation>
    <scope>NUCLEOTIDE SEQUENCE [LARGE SCALE GENOMIC DNA]</scope>
    <source>
        <strain evidence="10 11">CBS 117206</strain>
    </source>
</reference>
<evidence type="ECO:0000256" key="1">
    <source>
        <dbReference type="ARBA" id="ARBA00004294"/>
    </source>
</evidence>
<dbReference type="GO" id="GO:0007005">
    <property type="term" value="P:mitochondrion organization"/>
    <property type="evidence" value="ECO:0007669"/>
    <property type="project" value="TreeGrafter"/>
</dbReference>
<comment type="caution">
    <text evidence="10">The sequence shown here is derived from an EMBL/GenBank/DDBJ whole genome shotgun (WGS) entry which is preliminary data.</text>
</comment>
<dbReference type="Proteomes" id="UP001392437">
    <property type="component" value="Unassembled WGS sequence"/>
</dbReference>
<evidence type="ECO:0000256" key="6">
    <source>
        <dbReference type="ARBA" id="ARBA00023136"/>
    </source>
</evidence>
<organism evidence="10 11">
    <name type="scientific">Apiospora kogelbergensis</name>
    <dbReference type="NCBI Taxonomy" id="1337665"/>
    <lineage>
        <taxon>Eukaryota</taxon>
        <taxon>Fungi</taxon>
        <taxon>Dikarya</taxon>
        <taxon>Ascomycota</taxon>
        <taxon>Pezizomycotina</taxon>
        <taxon>Sordariomycetes</taxon>
        <taxon>Xylariomycetidae</taxon>
        <taxon>Amphisphaeriales</taxon>
        <taxon>Apiosporaceae</taxon>
        <taxon>Apiospora</taxon>
    </lineage>
</organism>
<keyword evidence="2" id="KW-0813">Transport</keyword>
<evidence type="ECO:0000256" key="2">
    <source>
        <dbReference type="ARBA" id="ARBA00022448"/>
    </source>
</evidence>
<evidence type="ECO:0000256" key="3">
    <source>
        <dbReference type="ARBA" id="ARBA00022787"/>
    </source>
</evidence>